<dbReference type="AlphaFoldDB" id="A0A1C0AQ05"/>
<feature type="region of interest" description="Disordered" evidence="1">
    <location>
        <begin position="42"/>
        <end position="117"/>
    </location>
</feature>
<protein>
    <submittedName>
        <fullName evidence="2">Uncharacterized protein</fullName>
    </submittedName>
</protein>
<proteinExistence type="predicted"/>
<evidence type="ECO:0000256" key="1">
    <source>
        <dbReference type="SAM" id="MobiDB-lite"/>
    </source>
</evidence>
<reference evidence="3" key="1">
    <citation type="submission" date="2016-07" db="EMBL/GenBank/DDBJ databases">
        <authorList>
            <person name="Florea S."/>
            <person name="Webb J.S."/>
            <person name="Jaromczyk J."/>
            <person name="Schardl C.L."/>
        </authorList>
    </citation>
    <scope>NUCLEOTIDE SEQUENCE [LARGE SCALE GENOMIC DNA]</scope>
    <source>
        <strain evidence="3">IPBSL-7</strain>
    </source>
</reference>
<comment type="caution">
    <text evidence="2">The sequence shown here is derived from an EMBL/GenBank/DDBJ whole genome shotgun (WGS) entry which is preliminary data.</text>
</comment>
<dbReference type="EMBL" id="MBQD01000011">
    <property type="protein sequence ID" value="OCL36372.1"/>
    <property type="molecule type" value="Genomic_DNA"/>
</dbReference>
<gene>
    <name evidence="2" type="ORF">BCR15_00400</name>
</gene>
<feature type="region of interest" description="Disordered" evidence="1">
    <location>
        <begin position="1"/>
        <end position="21"/>
    </location>
</feature>
<sequence>MTTPQWQPTAGAAPVPATRPWYRKKRVLIPAGLVLLAGIGGALGDPDETTPAAAPAASSPAATTSTSSSAPTEVTASAPASASSAPASSPVDTSTAAPAETATTAPDPYSERFGSFTPIAGAGTGDSVIQLPAEAQAALITATHEGSANFVLQTLDGSNQMSELLVNEIGAYSGTVSYGLMGDESGMLQITADGAWTVQIAPITTAPLATGPLKGSGDAVYKYEGPAAVASITHTGSANFVVHQSDGTWPNLLINEIGPYEGSVPLMAGPSLLLITADGAWTVAAS</sequence>
<feature type="compositionally biased region" description="Low complexity" evidence="1">
    <location>
        <begin position="49"/>
        <end position="105"/>
    </location>
</feature>
<dbReference type="RefSeq" id="WP_068750554.1">
    <property type="nucleotide sequence ID" value="NZ_MBQD01000011.1"/>
</dbReference>
<accession>A0A1C0AQ05</accession>
<name>A0A1C0AQ05_9ACTN</name>
<evidence type="ECO:0000313" key="2">
    <source>
        <dbReference type="EMBL" id="OCL36372.1"/>
    </source>
</evidence>
<keyword evidence="3" id="KW-1185">Reference proteome</keyword>
<organism evidence="2 3">
    <name type="scientific">Tessaracoccus lapidicaptus</name>
    <dbReference type="NCBI Taxonomy" id="1427523"/>
    <lineage>
        <taxon>Bacteria</taxon>
        <taxon>Bacillati</taxon>
        <taxon>Actinomycetota</taxon>
        <taxon>Actinomycetes</taxon>
        <taxon>Propionibacteriales</taxon>
        <taxon>Propionibacteriaceae</taxon>
        <taxon>Tessaracoccus</taxon>
    </lineage>
</organism>
<evidence type="ECO:0000313" key="3">
    <source>
        <dbReference type="Proteomes" id="UP000093501"/>
    </source>
</evidence>
<dbReference type="Proteomes" id="UP000093501">
    <property type="component" value="Unassembled WGS sequence"/>
</dbReference>